<dbReference type="AlphaFoldDB" id="A0A7W5GAX7"/>
<dbReference type="SUPFAM" id="SSF116726">
    <property type="entry name" value="TrkA C-terminal domain-like"/>
    <property type="match status" value="1"/>
</dbReference>
<feature type="transmembrane region" description="Helical" evidence="1">
    <location>
        <begin position="6"/>
        <end position="26"/>
    </location>
</feature>
<feature type="domain" description="RCK C-terminal" evidence="2">
    <location>
        <begin position="139"/>
        <end position="220"/>
    </location>
</feature>
<feature type="transmembrane region" description="Helical" evidence="1">
    <location>
        <begin position="64"/>
        <end position="87"/>
    </location>
</feature>
<dbReference type="InterPro" id="IPR006037">
    <property type="entry name" value="RCK_C"/>
</dbReference>
<dbReference type="GO" id="GO:0008324">
    <property type="term" value="F:monoatomic cation transmembrane transporter activity"/>
    <property type="evidence" value="ECO:0007669"/>
    <property type="project" value="InterPro"/>
</dbReference>
<dbReference type="Gene3D" id="3.30.70.1450">
    <property type="entry name" value="Regulator of K+ conductance, C-terminal domain"/>
    <property type="match status" value="1"/>
</dbReference>
<name>A0A7W5GAX7_9BACL</name>
<dbReference type="InterPro" id="IPR036721">
    <property type="entry name" value="RCK_C_sf"/>
</dbReference>
<sequence>MDWLFIVVYGVLIGIVVEIAAALLIMTGLDHKIARFQAVSMLTATGFTTKESELVLRHPFRRRIAIFLIVFGVFSFAVIISSLSNILAQSFRVYQLGMVTAALAIVLLFLKNKRIAAYLTQKTEHQLEKVFELHELPVHEVLYIDEKRDIFTEVIIHGNSTFNGRQLVSIMQETNDLNILFILRENKKLRKCDIKIKAGDHLYVYGDKQEIENLFEAELENKQRRIEKEDEIVTL</sequence>
<keyword evidence="1" id="KW-1133">Transmembrane helix</keyword>
<dbReference type="Proteomes" id="UP000518605">
    <property type="component" value="Unassembled WGS sequence"/>
</dbReference>
<dbReference type="GO" id="GO:0006813">
    <property type="term" value="P:potassium ion transport"/>
    <property type="evidence" value="ECO:0007669"/>
    <property type="project" value="InterPro"/>
</dbReference>
<reference evidence="3 4" key="1">
    <citation type="submission" date="2020-08" db="EMBL/GenBank/DDBJ databases">
        <title>Genomic Encyclopedia of Type Strains, Phase III (KMG-III): the genomes of soil and plant-associated and newly described type strains.</title>
        <authorList>
            <person name="Whitman W."/>
        </authorList>
    </citation>
    <scope>NUCLEOTIDE SEQUENCE [LARGE SCALE GENOMIC DNA]</scope>
    <source>
        <strain evidence="3 4">CECT 8234</strain>
    </source>
</reference>
<dbReference type="RefSeq" id="WP_183565965.1">
    <property type="nucleotide sequence ID" value="NZ_CBCSLB010000012.1"/>
</dbReference>
<dbReference type="EMBL" id="JACHXW010000012">
    <property type="protein sequence ID" value="MBB3153759.1"/>
    <property type="molecule type" value="Genomic_DNA"/>
</dbReference>
<keyword evidence="1" id="KW-0812">Transmembrane</keyword>
<accession>A0A7W5GAX7</accession>
<evidence type="ECO:0000259" key="2">
    <source>
        <dbReference type="PROSITE" id="PS51202"/>
    </source>
</evidence>
<evidence type="ECO:0000256" key="1">
    <source>
        <dbReference type="SAM" id="Phobius"/>
    </source>
</evidence>
<evidence type="ECO:0000313" key="3">
    <source>
        <dbReference type="EMBL" id="MBB3153759.1"/>
    </source>
</evidence>
<evidence type="ECO:0000313" key="4">
    <source>
        <dbReference type="Proteomes" id="UP000518605"/>
    </source>
</evidence>
<organism evidence="3 4">
    <name type="scientific">Paenibacillus endophyticus</name>
    <dbReference type="NCBI Taxonomy" id="1294268"/>
    <lineage>
        <taxon>Bacteria</taxon>
        <taxon>Bacillati</taxon>
        <taxon>Bacillota</taxon>
        <taxon>Bacilli</taxon>
        <taxon>Bacillales</taxon>
        <taxon>Paenibacillaceae</taxon>
        <taxon>Paenibacillus</taxon>
    </lineage>
</organism>
<feature type="transmembrane region" description="Helical" evidence="1">
    <location>
        <begin position="93"/>
        <end position="110"/>
    </location>
</feature>
<keyword evidence="4" id="KW-1185">Reference proteome</keyword>
<protein>
    <recommendedName>
        <fullName evidence="2">RCK C-terminal domain-containing protein</fullName>
    </recommendedName>
</protein>
<proteinExistence type="predicted"/>
<dbReference type="PROSITE" id="PS51202">
    <property type="entry name" value="RCK_C"/>
    <property type="match status" value="1"/>
</dbReference>
<comment type="caution">
    <text evidence="3">The sequence shown here is derived from an EMBL/GenBank/DDBJ whole genome shotgun (WGS) entry which is preliminary data.</text>
</comment>
<keyword evidence="1" id="KW-0472">Membrane</keyword>
<gene>
    <name evidence="3" type="ORF">FHS16_003834</name>
</gene>